<feature type="compositionally biased region" description="Acidic residues" evidence="1">
    <location>
        <begin position="614"/>
        <end position="623"/>
    </location>
</feature>
<name>A0AAF0Y7D2_9TREE</name>
<evidence type="ECO:0000256" key="1">
    <source>
        <dbReference type="SAM" id="MobiDB-lite"/>
    </source>
</evidence>
<feature type="region of interest" description="Disordered" evidence="1">
    <location>
        <begin position="596"/>
        <end position="623"/>
    </location>
</feature>
<feature type="compositionally biased region" description="Low complexity" evidence="1">
    <location>
        <begin position="1"/>
        <end position="20"/>
    </location>
</feature>
<evidence type="ECO:0000313" key="2">
    <source>
        <dbReference type="EMBL" id="WOO81277.1"/>
    </source>
</evidence>
<keyword evidence="3" id="KW-1185">Reference proteome</keyword>
<dbReference type="Proteomes" id="UP000827549">
    <property type="component" value="Chromosome 3"/>
</dbReference>
<feature type="region of interest" description="Disordered" evidence="1">
    <location>
        <begin position="1"/>
        <end position="34"/>
    </location>
</feature>
<reference evidence="2" key="1">
    <citation type="submission" date="2023-10" db="EMBL/GenBank/DDBJ databases">
        <authorList>
            <person name="Noh H."/>
        </authorList>
    </citation>
    <scope>NUCLEOTIDE SEQUENCE</scope>
    <source>
        <strain evidence="2">DUCC4014</strain>
    </source>
</reference>
<feature type="region of interest" description="Disordered" evidence="1">
    <location>
        <begin position="444"/>
        <end position="471"/>
    </location>
</feature>
<dbReference type="GeneID" id="87808039"/>
<organism evidence="2 3">
    <name type="scientific">Vanrija pseudolonga</name>
    <dbReference type="NCBI Taxonomy" id="143232"/>
    <lineage>
        <taxon>Eukaryota</taxon>
        <taxon>Fungi</taxon>
        <taxon>Dikarya</taxon>
        <taxon>Basidiomycota</taxon>
        <taxon>Agaricomycotina</taxon>
        <taxon>Tremellomycetes</taxon>
        <taxon>Trichosporonales</taxon>
        <taxon>Trichosporonaceae</taxon>
        <taxon>Vanrija</taxon>
    </lineage>
</organism>
<proteinExistence type="predicted"/>
<protein>
    <submittedName>
        <fullName evidence="2">Uncharacterized protein</fullName>
    </submittedName>
</protein>
<gene>
    <name evidence="2" type="ORF">LOC62_03G004806</name>
</gene>
<feature type="region of interest" description="Disordered" evidence="1">
    <location>
        <begin position="547"/>
        <end position="582"/>
    </location>
</feature>
<dbReference type="RefSeq" id="XP_062627309.1">
    <property type="nucleotide sequence ID" value="XM_062771325.1"/>
</dbReference>
<dbReference type="AlphaFoldDB" id="A0AAF0Y7D2"/>
<feature type="compositionally biased region" description="Low complexity" evidence="1">
    <location>
        <begin position="555"/>
        <end position="582"/>
    </location>
</feature>
<sequence>MTAAWSFSSSPQFPSSFPGTPRSPGPTSPLSRSPLFDRAWTISLDTDRPAHRSWSLAAGPPPPSNPPILPPEVLRRVIAHALALPPSYPSDVGRKPPAASWDAHGGRAARKALAARVVQREGVARTARALMCVCRAWKPLVLKYLYAEPHIHGDNVAGLAQALVLGDRKWSDINIHPHSVPGRWITVLDLSGLGPGGSYLGADPVTVRRACSALLELAPRVTHLRLPVTGVSLDDLRVAPCIRKLKALEGVHLGNEESEVEAVRLLRAAKELEVLGLVWIGGALPPDDEEALDDLDLDDDPDAPPPPPPLNLAHLHTLTLVGGPPGTLLSTLTRSDLPRLSRLVMSPYESRLSAWEDDPVRGGRRALQLAHGDKIVSLTYVATMDWPRNDLMPPADTLSLHPQLRHLNLALPHALLAENPQFALALARADHPLMHVTLPRWPRVPQSSVSPGPGSAPAQLQPNASAASLRSLPSPGGNAFLSTLMSRPSRIRTIAIDGFTWVPPALGRWAAESGDSGMLRNWATWLVRFGVDLKDMDGGAAPIVDRGRAGGGVGRSSFDSGSFGGPMQRRGSGQGRGRSSFDGGALAAAAAIARRQSGGSAGAYGGRRRANNGESDEEDSDGG</sequence>
<accession>A0AAF0Y7D2</accession>
<evidence type="ECO:0000313" key="3">
    <source>
        <dbReference type="Proteomes" id="UP000827549"/>
    </source>
</evidence>
<dbReference type="EMBL" id="CP086716">
    <property type="protein sequence ID" value="WOO81277.1"/>
    <property type="molecule type" value="Genomic_DNA"/>
</dbReference>